<evidence type="ECO:0000313" key="3">
    <source>
        <dbReference type="EMBL" id="GIJ09211.1"/>
    </source>
</evidence>
<feature type="domain" description="Bacterial bifunctional deaminase-reductase C-terminal" evidence="2">
    <location>
        <begin position="3"/>
        <end position="193"/>
    </location>
</feature>
<organism evidence="3 4">
    <name type="scientific">Micromonospora andamanensis</name>
    <dbReference type="NCBI Taxonomy" id="1287068"/>
    <lineage>
        <taxon>Bacteria</taxon>
        <taxon>Bacillati</taxon>
        <taxon>Actinomycetota</taxon>
        <taxon>Actinomycetes</taxon>
        <taxon>Micromonosporales</taxon>
        <taxon>Micromonosporaceae</taxon>
        <taxon>Micromonospora</taxon>
    </lineage>
</organism>
<sequence length="267" mass="28760">MTKVTAQLSVSVDGYYAGPQHDGDGDWLRSAESHGFFRVTRWATEAMAWRERQGFAGGRHDADSEIIAESFATAGAYVMGRRMADGGEVPWGDEPPFRAPVFVVTHRPRPTLHRQGGTSFTYVTDGVASAVAQARAASGARNVAVAGGGSLVRQVLRAGLLDELELHVVPVVLGAGLRLFDDLGLDDFEAIELAPERVVASPQVTHVRYAVRGRAPLVLDDRGRGTDTRRACRQRVARKVSTSDHPSRRAAASPARDPPCVCSPVRP</sequence>
<dbReference type="Proteomes" id="UP000647017">
    <property type="component" value="Unassembled WGS sequence"/>
</dbReference>
<dbReference type="InterPro" id="IPR002734">
    <property type="entry name" value="RibDG_C"/>
</dbReference>
<name>A0ABQ4HU94_9ACTN</name>
<evidence type="ECO:0000256" key="1">
    <source>
        <dbReference type="SAM" id="MobiDB-lite"/>
    </source>
</evidence>
<dbReference type="Pfam" id="PF01872">
    <property type="entry name" value="RibD_C"/>
    <property type="match status" value="1"/>
</dbReference>
<gene>
    <name evidence="3" type="ORF">Van01_24250</name>
</gene>
<dbReference type="RefSeq" id="WP_204005913.1">
    <property type="nucleotide sequence ID" value="NZ_BOOZ01000011.1"/>
</dbReference>
<dbReference type="EMBL" id="BOOZ01000011">
    <property type="protein sequence ID" value="GIJ09211.1"/>
    <property type="molecule type" value="Genomic_DNA"/>
</dbReference>
<feature type="compositionally biased region" description="Basic and acidic residues" evidence="1">
    <location>
        <begin position="221"/>
        <end position="230"/>
    </location>
</feature>
<reference evidence="3 4" key="1">
    <citation type="submission" date="2021-01" db="EMBL/GenBank/DDBJ databases">
        <title>Whole genome shotgun sequence of Verrucosispora andamanensis NBRC 109075.</title>
        <authorList>
            <person name="Komaki H."/>
            <person name="Tamura T."/>
        </authorList>
    </citation>
    <scope>NUCLEOTIDE SEQUENCE [LARGE SCALE GENOMIC DNA]</scope>
    <source>
        <strain evidence="3 4">NBRC 109075</strain>
    </source>
</reference>
<dbReference type="Gene3D" id="3.40.430.10">
    <property type="entry name" value="Dihydrofolate Reductase, subunit A"/>
    <property type="match status" value="1"/>
</dbReference>
<protein>
    <submittedName>
        <fullName evidence="3">Deaminase reductase</fullName>
    </submittedName>
</protein>
<dbReference type="PANTHER" id="PTHR38011">
    <property type="entry name" value="DIHYDROFOLATE REDUCTASE FAMILY PROTEIN (AFU_ORTHOLOGUE AFUA_8G06820)"/>
    <property type="match status" value="1"/>
</dbReference>
<comment type="caution">
    <text evidence="3">The sequence shown here is derived from an EMBL/GenBank/DDBJ whole genome shotgun (WGS) entry which is preliminary data.</text>
</comment>
<dbReference type="SUPFAM" id="SSF53597">
    <property type="entry name" value="Dihydrofolate reductase-like"/>
    <property type="match status" value="1"/>
</dbReference>
<evidence type="ECO:0000259" key="2">
    <source>
        <dbReference type="Pfam" id="PF01872"/>
    </source>
</evidence>
<dbReference type="InterPro" id="IPR050765">
    <property type="entry name" value="Riboflavin_Biosynth_HTPR"/>
</dbReference>
<dbReference type="InterPro" id="IPR024072">
    <property type="entry name" value="DHFR-like_dom_sf"/>
</dbReference>
<keyword evidence="4" id="KW-1185">Reference proteome</keyword>
<feature type="compositionally biased region" description="Low complexity" evidence="1">
    <location>
        <begin position="249"/>
        <end position="259"/>
    </location>
</feature>
<dbReference type="PANTHER" id="PTHR38011:SF12">
    <property type="entry name" value="BIFUNCTIONAL DEAMINASE-REDUCTASE DOMAIN PROTEIN"/>
    <property type="match status" value="1"/>
</dbReference>
<accession>A0ABQ4HU94</accession>
<feature type="region of interest" description="Disordered" evidence="1">
    <location>
        <begin position="221"/>
        <end position="267"/>
    </location>
</feature>
<proteinExistence type="predicted"/>
<evidence type="ECO:0000313" key="4">
    <source>
        <dbReference type="Proteomes" id="UP000647017"/>
    </source>
</evidence>